<dbReference type="InterPro" id="IPR010428">
    <property type="entry name" value="Zincin_1"/>
</dbReference>
<dbReference type="CDD" id="cd12952">
    <property type="entry name" value="MMP_ACEL2062"/>
    <property type="match status" value="1"/>
</dbReference>
<dbReference type="Proteomes" id="UP000249818">
    <property type="component" value="Chromosome BARAN1"/>
</dbReference>
<dbReference type="PROSITE" id="PS50910">
    <property type="entry name" value="HEPN"/>
    <property type="match status" value="1"/>
</dbReference>
<dbReference type="Pfam" id="PF05168">
    <property type="entry name" value="HEPN"/>
    <property type="match status" value="1"/>
</dbReference>
<dbReference type="Gene3D" id="1.20.120.330">
    <property type="entry name" value="Nucleotidyltransferases domain 2"/>
    <property type="match status" value="1"/>
</dbReference>
<dbReference type="InterPro" id="IPR007842">
    <property type="entry name" value="HEPN_dom"/>
</dbReference>
<gene>
    <name evidence="2" type="ORF">BARAN1_1266</name>
</gene>
<dbReference type="InterPro" id="IPR038555">
    <property type="entry name" value="Zincin_1_sf"/>
</dbReference>
<dbReference type="SUPFAM" id="SSF81593">
    <property type="entry name" value="Nucleotidyltransferase substrate binding subunit/domain"/>
    <property type="match status" value="1"/>
</dbReference>
<organism evidence="2 3">
    <name type="scientific">Candidatus Bipolaricaulis anaerobius</name>
    <dbReference type="NCBI Taxonomy" id="2026885"/>
    <lineage>
        <taxon>Bacteria</taxon>
        <taxon>Candidatus Bipolaricaulota</taxon>
        <taxon>Candidatus Bipolaricaulia</taxon>
        <taxon>Candidatus Bipolaricaulales</taxon>
        <taxon>Candidatus Bipolaricaulaceae</taxon>
        <taxon>Candidatus Bipolaricaulis</taxon>
    </lineage>
</organism>
<dbReference type="EMBL" id="LS483254">
    <property type="protein sequence ID" value="SQD93288.1"/>
    <property type="molecule type" value="Genomic_DNA"/>
</dbReference>
<accession>A0A2X3KXF9</accession>
<dbReference type="SUPFAM" id="SSF55486">
    <property type="entry name" value="Metalloproteases ('zincins'), catalytic domain"/>
    <property type="match status" value="1"/>
</dbReference>
<sequence length="264" mass="29216">MAVEMSRDRFERLVQDALAELPPEFQRYLNGLEVRVEDYPDDELMAEWGLVPPDYPFGMYEGPSLPDVDTPRDFPGTIVLYQRPLETWCHNVAELRDQVRRTVYHELGHRFGFSDEGMLDELRGGAGTPWSEGARQAEAERHLRQAEHDLGAAEALLAAGSLDWALDAALVAADRSLRALLLSRGEDPEAIAHDGIPDLLARAVRHVPELRSLRPLLRLDGIALDMGDAGAPPPAERVRPRTAHDAVAYARELLAAARHARGGG</sequence>
<dbReference type="AlphaFoldDB" id="A0A2X3KXF9"/>
<evidence type="ECO:0000313" key="2">
    <source>
        <dbReference type="EMBL" id="SQD93288.1"/>
    </source>
</evidence>
<proteinExistence type="predicted"/>
<feature type="domain" description="HEPN" evidence="1">
    <location>
        <begin position="143"/>
        <end position="253"/>
    </location>
</feature>
<evidence type="ECO:0000313" key="3">
    <source>
        <dbReference type="Proteomes" id="UP000249818"/>
    </source>
</evidence>
<reference evidence="3" key="1">
    <citation type="submission" date="2018-05" db="EMBL/GenBank/DDBJ databases">
        <authorList>
            <person name="Hao L."/>
        </authorList>
    </citation>
    <scope>NUCLEOTIDE SEQUENCE [LARGE SCALE GENOMIC DNA]</scope>
</reference>
<dbReference type="Gene3D" id="3.30.2010.20">
    <property type="match status" value="1"/>
</dbReference>
<keyword evidence="3" id="KW-1185">Reference proteome</keyword>
<dbReference type="KEGG" id="bana:BARAN1_1266"/>
<evidence type="ECO:0000259" key="1">
    <source>
        <dbReference type="PROSITE" id="PS50910"/>
    </source>
</evidence>
<dbReference type="OrthoDB" id="9806895at2"/>
<dbReference type="RefSeq" id="WP_122031672.1">
    <property type="nucleotide sequence ID" value="NZ_LS483254.1"/>
</dbReference>
<protein>
    <recommendedName>
        <fullName evidence="1">HEPN domain-containing protein</fullName>
    </recommendedName>
</protein>
<dbReference type="Pfam" id="PF06262">
    <property type="entry name" value="Zincin_1"/>
    <property type="match status" value="1"/>
</dbReference>
<name>A0A2X3KXF9_9BACT</name>